<protein>
    <submittedName>
        <fullName evidence="1">Uncharacterized protein</fullName>
    </submittedName>
</protein>
<gene>
    <name evidence="1" type="ORF">CU097_000551</name>
</gene>
<reference evidence="1 2" key="1">
    <citation type="journal article" date="2018" name="G3 (Bethesda)">
        <title>Phylogenetic and Phylogenomic Definition of Rhizopus Species.</title>
        <authorList>
            <person name="Gryganskyi A.P."/>
            <person name="Golan J."/>
            <person name="Dolatabadi S."/>
            <person name="Mondo S."/>
            <person name="Robb S."/>
            <person name="Idnurm A."/>
            <person name="Muszewska A."/>
            <person name="Steczkiewicz K."/>
            <person name="Masonjones S."/>
            <person name="Liao H.L."/>
            <person name="Gajdeczka M.T."/>
            <person name="Anike F."/>
            <person name="Vuek A."/>
            <person name="Anishchenko I.M."/>
            <person name="Voigt K."/>
            <person name="de Hoog G.S."/>
            <person name="Smith M.E."/>
            <person name="Heitman J."/>
            <person name="Vilgalys R."/>
            <person name="Stajich J.E."/>
        </authorList>
    </citation>
    <scope>NUCLEOTIDE SEQUENCE [LARGE SCALE GENOMIC DNA]</scope>
    <source>
        <strain evidence="1 2">CBS 357.93</strain>
    </source>
</reference>
<organism evidence="1 2">
    <name type="scientific">Rhizopus azygosporus</name>
    <name type="common">Rhizopus microsporus var. azygosporus</name>
    <dbReference type="NCBI Taxonomy" id="86630"/>
    <lineage>
        <taxon>Eukaryota</taxon>
        <taxon>Fungi</taxon>
        <taxon>Fungi incertae sedis</taxon>
        <taxon>Mucoromycota</taxon>
        <taxon>Mucoromycotina</taxon>
        <taxon>Mucoromycetes</taxon>
        <taxon>Mucorales</taxon>
        <taxon>Mucorineae</taxon>
        <taxon>Rhizopodaceae</taxon>
        <taxon>Rhizopus</taxon>
    </lineage>
</organism>
<accession>A0A367IVR8</accession>
<dbReference type="Proteomes" id="UP000252139">
    <property type="component" value="Unassembled WGS sequence"/>
</dbReference>
<name>A0A367IVR8_RHIAZ</name>
<dbReference type="AlphaFoldDB" id="A0A367IVR8"/>
<evidence type="ECO:0000313" key="2">
    <source>
        <dbReference type="Proteomes" id="UP000252139"/>
    </source>
</evidence>
<dbReference type="EMBL" id="PJQL01003284">
    <property type="protein sequence ID" value="RCH81778.1"/>
    <property type="molecule type" value="Genomic_DNA"/>
</dbReference>
<comment type="caution">
    <text evidence="1">The sequence shown here is derived from an EMBL/GenBank/DDBJ whole genome shotgun (WGS) entry which is preliminary data.</text>
</comment>
<proteinExistence type="predicted"/>
<keyword evidence="2" id="KW-1185">Reference proteome</keyword>
<evidence type="ECO:0000313" key="1">
    <source>
        <dbReference type="EMBL" id="RCH81778.1"/>
    </source>
</evidence>
<feature type="non-terminal residue" evidence="1">
    <location>
        <position position="57"/>
    </location>
</feature>
<sequence length="57" mass="6322">MSSDCILSDPNCRARDFRENIEISILSPITMENSLWGGSSVVSAKKVLHSESILRLD</sequence>